<feature type="domain" description="Glycosyltransferase subfamily 4-like N-terminal" evidence="2">
    <location>
        <begin position="19"/>
        <end position="205"/>
    </location>
</feature>
<dbReference type="Gene3D" id="3.40.50.2000">
    <property type="entry name" value="Glycogen Phosphorylase B"/>
    <property type="match status" value="2"/>
</dbReference>
<dbReference type="PANTHER" id="PTHR45947">
    <property type="entry name" value="SULFOQUINOVOSYL TRANSFERASE SQD2"/>
    <property type="match status" value="1"/>
</dbReference>
<organism evidence="3 4">
    <name type="scientific">Snuella lapsa</name>
    <dbReference type="NCBI Taxonomy" id="870481"/>
    <lineage>
        <taxon>Bacteria</taxon>
        <taxon>Pseudomonadati</taxon>
        <taxon>Bacteroidota</taxon>
        <taxon>Flavobacteriia</taxon>
        <taxon>Flavobacteriales</taxon>
        <taxon>Flavobacteriaceae</taxon>
        <taxon>Snuella</taxon>
    </lineage>
</organism>
<sequence length="406" mass="47252">MKRKRIFIVNQADDSHKYGVGKYINEIIDQASSKSNELELVYVLVGVSDISAVQHDKVENIAYLKIPKPCGYQKNIRSLSYVYSKAVFILLHDFYEFSETDIFHFNSNMQYFLIALIKEHTRAFLIYTVHVSLWKVHYNNNYSKFIEDFTNSEKDSFHINNIRAEMKNCELSNKVICLSESMKKDMLKVYKIPSEKVFEVPNGIKQQKFTDEDFRNIETIKKDVLITEKDVIFLYVGRLTPQKGIAQLLSTFKDIVEKGYENVKLLIVGDGAMKASLVKKYESIKKRIIFAGYLPANSVKLYYKLADALIFPSLNEQSSYVMLEAMSFKVPMIVTNTDIFEMLEHNNSCLKISLNKQKELNPFSFKKQLLTMLKNDKLRNEIAKNAYRLYSQKYSAKVMFDSTYQT</sequence>
<evidence type="ECO:0000313" key="4">
    <source>
        <dbReference type="Proteomes" id="UP001500954"/>
    </source>
</evidence>
<protein>
    <submittedName>
        <fullName evidence="3">TIGR04157 family glycosyltransferase</fullName>
    </submittedName>
</protein>
<dbReference type="EMBL" id="BAABCY010000034">
    <property type="protein sequence ID" value="GAA3563776.1"/>
    <property type="molecule type" value="Genomic_DNA"/>
</dbReference>
<gene>
    <name evidence="3" type="ORF">GCM10022395_12880</name>
</gene>
<name>A0ABP6X9T7_9FLAO</name>
<keyword evidence="4" id="KW-1185">Reference proteome</keyword>
<dbReference type="CDD" id="cd03801">
    <property type="entry name" value="GT4_PimA-like"/>
    <property type="match status" value="1"/>
</dbReference>
<dbReference type="Pfam" id="PF00534">
    <property type="entry name" value="Glycos_transf_1"/>
    <property type="match status" value="1"/>
</dbReference>
<evidence type="ECO:0000259" key="1">
    <source>
        <dbReference type="Pfam" id="PF00534"/>
    </source>
</evidence>
<evidence type="ECO:0000313" key="3">
    <source>
        <dbReference type="EMBL" id="GAA3563776.1"/>
    </source>
</evidence>
<dbReference type="Proteomes" id="UP001500954">
    <property type="component" value="Unassembled WGS sequence"/>
</dbReference>
<comment type="caution">
    <text evidence="3">The sequence shown here is derived from an EMBL/GenBank/DDBJ whole genome shotgun (WGS) entry which is preliminary data.</text>
</comment>
<accession>A0ABP6X9T7</accession>
<dbReference type="RefSeq" id="WP_345005068.1">
    <property type="nucleotide sequence ID" value="NZ_BAABCY010000034.1"/>
</dbReference>
<evidence type="ECO:0000259" key="2">
    <source>
        <dbReference type="Pfam" id="PF13439"/>
    </source>
</evidence>
<dbReference type="PANTHER" id="PTHR45947:SF3">
    <property type="entry name" value="SULFOQUINOVOSYL TRANSFERASE SQD2"/>
    <property type="match status" value="1"/>
</dbReference>
<proteinExistence type="predicted"/>
<reference evidence="4" key="1">
    <citation type="journal article" date="2019" name="Int. J. Syst. Evol. Microbiol.">
        <title>The Global Catalogue of Microorganisms (GCM) 10K type strain sequencing project: providing services to taxonomists for standard genome sequencing and annotation.</title>
        <authorList>
            <consortium name="The Broad Institute Genomics Platform"/>
            <consortium name="The Broad Institute Genome Sequencing Center for Infectious Disease"/>
            <person name="Wu L."/>
            <person name="Ma J."/>
        </authorList>
    </citation>
    <scope>NUCLEOTIDE SEQUENCE [LARGE SCALE GENOMIC DNA]</scope>
    <source>
        <strain evidence="4">JCM 17111</strain>
    </source>
</reference>
<dbReference type="SUPFAM" id="SSF53756">
    <property type="entry name" value="UDP-Glycosyltransferase/glycogen phosphorylase"/>
    <property type="match status" value="1"/>
</dbReference>
<dbReference type="InterPro" id="IPR028098">
    <property type="entry name" value="Glyco_trans_4-like_N"/>
</dbReference>
<feature type="domain" description="Glycosyl transferase family 1" evidence="1">
    <location>
        <begin position="217"/>
        <end position="388"/>
    </location>
</feature>
<dbReference type="Pfam" id="PF13439">
    <property type="entry name" value="Glyco_transf_4"/>
    <property type="match status" value="1"/>
</dbReference>
<dbReference type="InterPro" id="IPR050194">
    <property type="entry name" value="Glycosyltransferase_grp1"/>
</dbReference>
<dbReference type="InterPro" id="IPR001296">
    <property type="entry name" value="Glyco_trans_1"/>
</dbReference>